<dbReference type="SUPFAM" id="SSF47459">
    <property type="entry name" value="HLH, helix-loop-helix DNA-binding domain"/>
    <property type="match status" value="1"/>
</dbReference>
<dbReference type="PANTHER" id="PTHR23349:SF57">
    <property type="entry name" value="FACTOR IN THE GERMLINE ALPHA"/>
    <property type="match status" value="1"/>
</dbReference>
<accession>A0A9Q0I0J9</accession>
<dbReference type="Proteomes" id="UP001148018">
    <property type="component" value="Unassembled WGS sequence"/>
</dbReference>
<dbReference type="PANTHER" id="PTHR23349">
    <property type="entry name" value="BASIC HELIX-LOOP-HELIX TRANSCRIPTION FACTOR, TWIST"/>
    <property type="match status" value="1"/>
</dbReference>
<dbReference type="AlphaFoldDB" id="A0A9Q0I0J9"/>
<dbReference type="SMART" id="SM00353">
    <property type="entry name" value="HLH"/>
    <property type="match status" value="1"/>
</dbReference>
<evidence type="ECO:0000313" key="3">
    <source>
        <dbReference type="Proteomes" id="UP001148018"/>
    </source>
</evidence>
<feature type="non-terminal residue" evidence="2">
    <location>
        <position position="1"/>
    </location>
</feature>
<dbReference type="InterPro" id="IPR011598">
    <property type="entry name" value="bHLH_dom"/>
</dbReference>
<proteinExistence type="predicted"/>
<comment type="caution">
    <text evidence="2">The sequence shown here is derived from an EMBL/GenBank/DDBJ whole genome shotgun (WGS) entry which is preliminary data.</text>
</comment>
<dbReference type="OrthoDB" id="5976910at2759"/>
<dbReference type="InterPro" id="IPR036638">
    <property type="entry name" value="HLH_DNA-bd_sf"/>
</dbReference>
<dbReference type="Pfam" id="PF00010">
    <property type="entry name" value="HLH"/>
    <property type="match status" value="1"/>
</dbReference>
<gene>
    <name evidence="2" type="ORF">NHX12_016965</name>
</gene>
<keyword evidence="3" id="KW-1185">Reference proteome</keyword>
<protein>
    <recommendedName>
        <fullName evidence="1">BHLH domain-containing protein</fullName>
    </recommendedName>
</protein>
<organism evidence="2 3">
    <name type="scientific">Muraenolepis orangiensis</name>
    <name type="common">Patagonian moray cod</name>
    <dbReference type="NCBI Taxonomy" id="630683"/>
    <lineage>
        <taxon>Eukaryota</taxon>
        <taxon>Metazoa</taxon>
        <taxon>Chordata</taxon>
        <taxon>Craniata</taxon>
        <taxon>Vertebrata</taxon>
        <taxon>Euteleostomi</taxon>
        <taxon>Actinopterygii</taxon>
        <taxon>Neopterygii</taxon>
        <taxon>Teleostei</taxon>
        <taxon>Neoteleostei</taxon>
        <taxon>Acanthomorphata</taxon>
        <taxon>Zeiogadaria</taxon>
        <taxon>Gadariae</taxon>
        <taxon>Gadiformes</taxon>
        <taxon>Muraenolepidoidei</taxon>
        <taxon>Muraenolepididae</taxon>
        <taxon>Muraenolepis</taxon>
    </lineage>
</organism>
<dbReference type="GO" id="GO:0046983">
    <property type="term" value="F:protein dimerization activity"/>
    <property type="evidence" value="ECO:0007669"/>
    <property type="project" value="InterPro"/>
</dbReference>
<dbReference type="PROSITE" id="PS50888">
    <property type="entry name" value="BHLH"/>
    <property type="match status" value="1"/>
</dbReference>
<sequence>MKVPEAMLMSDILLRVRGESVLPDHSSITKFKRGKDGFYVLAEDYHQIVKRREKVNAKERLRIRNLNTMFTRLKRMVPLMCRDHKPSKVDTLKAASEYIRLLVAVLKDTEKEDLTGTEFLNNAISYGNEEASSGLWREDGALDSMAEVSVAEGFTLTVPVCDFGGEDGELNGLVVQHCMVPTASSVDVDMSGQFSTAELRAAIGNLRQGKSPGHDNIHPEFVTHQ</sequence>
<dbReference type="EMBL" id="JANIIK010003473">
    <property type="protein sequence ID" value="KAJ3581169.1"/>
    <property type="molecule type" value="Genomic_DNA"/>
</dbReference>
<reference evidence="2" key="1">
    <citation type="submission" date="2022-07" db="EMBL/GenBank/DDBJ databases">
        <title>Chromosome-level genome of Muraenolepis orangiensis.</title>
        <authorList>
            <person name="Kim J."/>
        </authorList>
    </citation>
    <scope>NUCLEOTIDE SEQUENCE</scope>
    <source>
        <strain evidence="2">KU_S4_2022</strain>
        <tissue evidence="2">Muscle</tissue>
    </source>
</reference>
<evidence type="ECO:0000259" key="1">
    <source>
        <dbReference type="PROSITE" id="PS50888"/>
    </source>
</evidence>
<dbReference type="InterPro" id="IPR050283">
    <property type="entry name" value="E-box_TF_Regulators"/>
</dbReference>
<dbReference type="Gene3D" id="4.10.280.10">
    <property type="entry name" value="Helix-loop-helix DNA-binding domain"/>
    <property type="match status" value="1"/>
</dbReference>
<dbReference type="GO" id="GO:0000977">
    <property type="term" value="F:RNA polymerase II transcription regulatory region sequence-specific DNA binding"/>
    <property type="evidence" value="ECO:0007669"/>
    <property type="project" value="TreeGrafter"/>
</dbReference>
<dbReference type="GO" id="GO:0000981">
    <property type="term" value="F:DNA-binding transcription factor activity, RNA polymerase II-specific"/>
    <property type="evidence" value="ECO:0007669"/>
    <property type="project" value="TreeGrafter"/>
</dbReference>
<dbReference type="GO" id="GO:0032502">
    <property type="term" value="P:developmental process"/>
    <property type="evidence" value="ECO:0007669"/>
    <property type="project" value="TreeGrafter"/>
</dbReference>
<name>A0A9Q0I0J9_9TELE</name>
<feature type="domain" description="BHLH" evidence="1">
    <location>
        <begin position="50"/>
        <end position="102"/>
    </location>
</feature>
<evidence type="ECO:0000313" key="2">
    <source>
        <dbReference type="EMBL" id="KAJ3581169.1"/>
    </source>
</evidence>